<dbReference type="RefSeq" id="WP_104251643.1">
    <property type="nucleotide sequence ID" value="NZ_WBJX01000001.1"/>
</dbReference>
<dbReference type="PANTHER" id="PTHR19384">
    <property type="entry name" value="NITRIC OXIDE SYNTHASE-RELATED"/>
    <property type="match status" value="1"/>
</dbReference>
<dbReference type="OrthoDB" id="359268at2"/>
<dbReference type="Proteomes" id="UP000490386">
    <property type="component" value="Unassembled WGS sequence"/>
</dbReference>
<sequence length="153" mass="16482">MSIVILYGTESGNAEMVAGDLADAMPDREVTVEDMSVFEPEELEEGTFYLFVCSTHGDGELPSGALPFWEELDAIRPALDGFRYGMFGMGDSTYSDTYSQGSEHIDRLMTELGAQRVGEYGRHDASSRQTASDAALAWLPGLLAALEAAGIDA</sequence>
<keyword evidence="1" id="KW-0285">Flavoprotein</keyword>
<dbReference type="Pfam" id="PF00258">
    <property type="entry name" value="Flavodoxin_1"/>
    <property type="match status" value="1"/>
</dbReference>
<dbReference type="InterPro" id="IPR029039">
    <property type="entry name" value="Flavoprotein-like_sf"/>
</dbReference>
<dbReference type="GO" id="GO:0010181">
    <property type="term" value="F:FMN binding"/>
    <property type="evidence" value="ECO:0007669"/>
    <property type="project" value="InterPro"/>
</dbReference>
<evidence type="ECO:0000259" key="2">
    <source>
        <dbReference type="PROSITE" id="PS50902"/>
    </source>
</evidence>
<organism evidence="3 4">
    <name type="scientific">Pseudoclavibacter terrae</name>
    <dbReference type="NCBI Taxonomy" id="1530195"/>
    <lineage>
        <taxon>Bacteria</taxon>
        <taxon>Bacillati</taxon>
        <taxon>Actinomycetota</taxon>
        <taxon>Actinomycetes</taxon>
        <taxon>Micrococcales</taxon>
        <taxon>Microbacteriaceae</taxon>
        <taxon>Pseudoclavibacter</taxon>
    </lineage>
</organism>
<dbReference type="EMBL" id="WBJX01000001">
    <property type="protein sequence ID" value="KAB1639037.1"/>
    <property type="molecule type" value="Genomic_DNA"/>
</dbReference>
<evidence type="ECO:0000313" key="3">
    <source>
        <dbReference type="EMBL" id="KAB1639037.1"/>
    </source>
</evidence>
<name>A0A7J5B4L8_9MICO</name>
<evidence type="ECO:0000313" key="4">
    <source>
        <dbReference type="Proteomes" id="UP000490386"/>
    </source>
</evidence>
<protein>
    <submittedName>
        <fullName evidence="3">Nitric oxide synthase</fullName>
    </submittedName>
</protein>
<evidence type="ECO:0000256" key="1">
    <source>
        <dbReference type="ARBA" id="ARBA00022630"/>
    </source>
</evidence>
<dbReference type="PROSITE" id="PS50902">
    <property type="entry name" value="FLAVODOXIN_LIKE"/>
    <property type="match status" value="1"/>
</dbReference>
<dbReference type="AlphaFoldDB" id="A0A7J5B4L8"/>
<gene>
    <name evidence="3" type="ORF">F8O03_01405</name>
</gene>
<dbReference type="GO" id="GO:0050660">
    <property type="term" value="F:flavin adenine dinucleotide binding"/>
    <property type="evidence" value="ECO:0007669"/>
    <property type="project" value="TreeGrafter"/>
</dbReference>
<proteinExistence type="predicted"/>
<dbReference type="PRINTS" id="PR00369">
    <property type="entry name" value="FLAVODOXIN"/>
</dbReference>
<accession>A0A7J5B4L8</accession>
<feature type="domain" description="Flavodoxin-like" evidence="2">
    <location>
        <begin position="3"/>
        <end position="143"/>
    </location>
</feature>
<dbReference type="InterPro" id="IPR008254">
    <property type="entry name" value="Flavodoxin/NO_synth"/>
</dbReference>
<dbReference type="InterPro" id="IPR001094">
    <property type="entry name" value="Flavdoxin-like"/>
</dbReference>
<reference evidence="3 4" key="1">
    <citation type="submission" date="2019-09" db="EMBL/GenBank/DDBJ databases">
        <title>Phylogeny of genus Pseudoclavibacter and closely related genus.</title>
        <authorList>
            <person name="Li Y."/>
        </authorList>
    </citation>
    <scope>NUCLEOTIDE SEQUENCE [LARGE SCALE GENOMIC DNA]</scope>
    <source>
        <strain evidence="3 4">THG-MD12</strain>
    </source>
</reference>
<keyword evidence="4" id="KW-1185">Reference proteome</keyword>
<dbReference type="GO" id="GO:0005829">
    <property type="term" value="C:cytosol"/>
    <property type="evidence" value="ECO:0007669"/>
    <property type="project" value="TreeGrafter"/>
</dbReference>
<dbReference type="Gene3D" id="3.40.50.360">
    <property type="match status" value="1"/>
</dbReference>
<comment type="caution">
    <text evidence="3">The sequence shown here is derived from an EMBL/GenBank/DDBJ whole genome shotgun (WGS) entry which is preliminary data.</text>
</comment>
<dbReference type="GO" id="GO:0016491">
    <property type="term" value="F:oxidoreductase activity"/>
    <property type="evidence" value="ECO:0007669"/>
    <property type="project" value="TreeGrafter"/>
</dbReference>
<dbReference type="SUPFAM" id="SSF52218">
    <property type="entry name" value="Flavoproteins"/>
    <property type="match status" value="1"/>
</dbReference>